<name>A0A0F9NE35_9ZZZZ</name>
<protein>
    <submittedName>
        <fullName evidence="1">Uncharacterized protein</fullName>
    </submittedName>
</protein>
<sequence length="87" mass="9832">MKMPVVTEAVVVAISDEVVRNNTKYLVTSLDDYAKEQPVLIAAMNIYVSKCIELHGKLAGESLLRVLVMQYKMLKVQFEVNDLEEQS</sequence>
<dbReference type="AlphaFoldDB" id="A0A0F9NE35"/>
<dbReference type="EMBL" id="LAZR01008305">
    <property type="protein sequence ID" value="KKM79657.1"/>
    <property type="molecule type" value="Genomic_DNA"/>
</dbReference>
<proteinExistence type="predicted"/>
<evidence type="ECO:0000313" key="1">
    <source>
        <dbReference type="EMBL" id="KKM79657.1"/>
    </source>
</evidence>
<comment type="caution">
    <text evidence="1">The sequence shown here is derived from an EMBL/GenBank/DDBJ whole genome shotgun (WGS) entry which is preliminary data.</text>
</comment>
<reference evidence="1" key="1">
    <citation type="journal article" date="2015" name="Nature">
        <title>Complex archaea that bridge the gap between prokaryotes and eukaryotes.</title>
        <authorList>
            <person name="Spang A."/>
            <person name="Saw J.H."/>
            <person name="Jorgensen S.L."/>
            <person name="Zaremba-Niedzwiedzka K."/>
            <person name="Martijn J."/>
            <person name="Lind A.E."/>
            <person name="van Eijk R."/>
            <person name="Schleper C."/>
            <person name="Guy L."/>
            <person name="Ettema T.J."/>
        </authorList>
    </citation>
    <scope>NUCLEOTIDE SEQUENCE</scope>
</reference>
<gene>
    <name evidence="1" type="ORF">LCGC14_1347810</name>
</gene>
<organism evidence="1">
    <name type="scientific">marine sediment metagenome</name>
    <dbReference type="NCBI Taxonomy" id="412755"/>
    <lineage>
        <taxon>unclassified sequences</taxon>
        <taxon>metagenomes</taxon>
        <taxon>ecological metagenomes</taxon>
    </lineage>
</organism>
<accession>A0A0F9NE35</accession>